<comment type="caution">
    <text evidence="1">The sequence shown here is derived from an EMBL/GenBank/DDBJ whole genome shotgun (WGS) entry which is preliminary data.</text>
</comment>
<protein>
    <submittedName>
        <fullName evidence="1">Uncharacterized protein</fullName>
    </submittedName>
</protein>
<dbReference type="Proteomes" id="UP001207468">
    <property type="component" value="Unassembled WGS sequence"/>
</dbReference>
<name>A0ACC0TZE8_9AGAM</name>
<reference evidence="1" key="1">
    <citation type="submission" date="2021-03" db="EMBL/GenBank/DDBJ databases">
        <title>Evolutionary priming and transition to the ectomycorrhizal habit in an iconic lineage of mushroom-forming fungi: is preadaptation a requirement?</title>
        <authorList>
            <consortium name="DOE Joint Genome Institute"/>
            <person name="Looney B.P."/>
            <person name="Miyauchi S."/>
            <person name="Morin E."/>
            <person name="Drula E."/>
            <person name="Courty P.E."/>
            <person name="Chicoki N."/>
            <person name="Fauchery L."/>
            <person name="Kohler A."/>
            <person name="Kuo A."/>
            <person name="LaButti K."/>
            <person name="Pangilinan J."/>
            <person name="Lipzen A."/>
            <person name="Riley R."/>
            <person name="Andreopoulos W."/>
            <person name="He G."/>
            <person name="Johnson J."/>
            <person name="Barry K.W."/>
            <person name="Grigoriev I.V."/>
            <person name="Nagy L."/>
            <person name="Hibbett D."/>
            <person name="Henrissat B."/>
            <person name="Matheny P.B."/>
            <person name="Labbe J."/>
            <person name="Martin A.F."/>
        </authorList>
    </citation>
    <scope>NUCLEOTIDE SEQUENCE</scope>
    <source>
        <strain evidence="1">BPL698</strain>
    </source>
</reference>
<evidence type="ECO:0000313" key="1">
    <source>
        <dbReference type="EMBL" id="KAI9453733.1"/>
    </source>
</evidence>
<evidence type="ECO:0000313" key="2">
    <source>
        <dbReference type="Proteomes" id="UP001207468"/>
    </source>
</evidence>
<keyword evidence="2" id="KW-1185">Reference proteome</keyword>
<proteinExistence type="predicted"/>
<dbReference type="EMBL" id="JAGFNK010000293">
    <property type="protein sequence ID" value="KAI9453733.1"/>
    <property type="molecule type" value="Genomic_DNA"/>
</dbReference>
<sequence length="123" mass="14258">MPTSVFQSRAHGIEAHDCRGKSEKARPVCGECKKDFGRPQERKRHIKDVHNSPRKCPFCDIKWKRCDKIKAHLLAKHRERFIPEIVEGLRGRDLTEFLDHLTEMETIFQNQSRSSRGPLPVAA</sequence>
<organism evidence="1 2">
    <name type="scientific">Russula earlei</name>
    <dbReference type="NCBI Taxonomy" id="71964"/>
    <lineage>
        <taxon>Eukaryota</taxon>
        <taxon>Fungi</taxon>
        <taxon>Dikarya</taxon>
        <taxon>Basidiomycota</taxon>
        <taxon>Agaricomycotina</taxon>
        <taxon>Agaricomycetes</taxon>
        <taxon>Russulales</taxon>
        <taxon>Russulaceae</taxon>
        <taxon>Russula</taxon>
    </lineage>
</organism>
<accession>A0ACC0TZE8</accession>
<gene>
    <name evidence="1" type="ORF">F5148DRAFT_458369</name>
</gene>